<dbReference type="SUPFAM" id="SSF52540">
    <property type="entry name" value="P-loop containing nucleoside triphosphate hydrolases"/>
    <property type="match status" value="1"/>
</dbReference>
<name>V6M447_9EUKA</name>
<proteinExistence type="predicted"/>
<dbReference type="InterPro" id="IPR027417">
    <property type="entry name" value="P-loop_NTPase"/>
</dbReference>
<sequence length="136" mass="14826">MGGCAQNLELRTVLVLGHPGTGKTRLMQEITGFEPALDPHLGALVALHGALRLVEPLCDDQARARWIHQLHHGCALVYVVGPGDVQAQLYDLQVLSRSEAVRGVRVVIFADEEVPDFETVRTTDDLQGWLMALGHG</sequence>
<evidence type="ECO:0000313" key="1">
    <source>
        <dbReference type="EMBL" id="EST48099.1"/>
    </source>
</evidence>
<dbReference type="VEuPathDB" id="GiardiaDB:SS50377_26243"/>
<organism evidence="1">
    <name type="scientific">Spironucleus salmonicida</name>
    <dbReference type="NCBI Taxonomy" id="348837"/>
    <lineage>
        <taxon>Eukaryota</taxon>
        <taxon>Metamonada</taxon>
        <taxon>Diplomonadida</taxon>
        <taxon>Hexamitidae</taxon>
        <taxon>Hexamitinae</taxon>
        <taxon>Spironucleus</taxon>
    </lineage>
</organism>
<dbReference type="EMBL" id="KI546005">
    <property type="protein sequence ID" value="EST48099.1"/>
    <property type="molecule type" value="Genomic_DNA"/>
</dbReference>
<accession>V6M447</accession>
<protein>
    <submittedName>
        <fullName evidence="1">Uncharacterized protein</fullName>
    </submittedName>
</protein>
<reference evidence="1" key="1">
    <citation type="journal article" date="2014" name="PLoS Genet.">
        <title>The Genome of Spironucleus salmonicida Highlights a Fish Pathogen Adapted to Fluctuating Environments.</title>
        <authorList>
            <person name="Xu F."/>
            <person name="Jerlstrom-Hultqvist J."/>
            <person name="Einarsson E."/>
            <person name="Astvaldsson A."/>
            <person name="Svard S.G."/>
            <person name="Andersson J.O."/>
        </authorList>
    </citation>
    <scope>NUCLEOTIDE SEQUENCE</scope>
</reference>
<dbReference type="AlphaFoldDB" id="V6M447"/>
<gene>
    <name evidence="1" type="ORF">SS50377_11762</name>
</gene>